<keyword evidence="1" id="KW-0472">Membrane</keyword>
<keyword evidence="5" id="KW-1185">Reference proteome</keyword>
<dbReference type="EMBL" id="MEHA01000007">
    <property type="protein sequence ID" value="ODR52301.1"/>
    <property type="molecule type" value="Genomic_DNA"/>
</dbReference>
<gene>
    <name evidence="2" type="ORF">BEI59_12490</name>
    <name evidence="3" type="ORF">BEI63_18190</name>
</gene>
<dbReference type="Proteomes" id="UP000094869">
    <property type="component" value="Unassembled WGS sequence"/>
</dbReference>
<evidence type="ECO:0000313" key="4">
    <source>
        <dbReference type="Proteomes" id="UP000094271"/>
    </source>
</evidence>
<accession>A0A1E3UIW8</accession>
<keyword evidence="1" id="KW-1133">Transmembrane helix</keyword>
<protein>
    <submittedName>
        <fullName evidence="2">Uncharacterized protein</fullName>
    </submittedName>
</protein>
<name>A0A1E3UIW8_9FIRM</name>
<dbReference type="Proteomes" id="UP000094271">
    <property type="component" value="Unassembled WGS sequence"/>
</dbReference>
<proteinExistence type="predicted"/>
<dbReference type="EMBL" id="MEHD01000025">
    <property type="protein sequence ID" value="ODR54843.1"/>
    <property type="molecule type" value="Genomic_DNA"/>
</dbReference>
<reference evidence="2 4" key="2">
    <citation type="submission" date="2016-08" db="EMBL/GenBank/DDBJ databases">
        <authorList>
            <person name="Seilhamer J.J."/>
        </authorList>
    </citation>
    <scope>NUCLEOTIDE SEQUENCE [LARGE SCALE GENOMIC DNA]</scope>
    <source>
        <strain evidence="2 4">NML150140-1</strain>
    </source>
</reference>
<comment type="caution">
    <text evidence="2">The sequence shown here is derived from an EMBL/GenBank/DDBJ whole genome shotgun (WGS) entry which is preliminary data.</text>
</comment>
<reference evidence="3 5" key="1">
    <citation type="submission" date="2016-08" db="EMBL/GenBank/DDBJ databases">
        <title>Characterization of Isolates of Eisenbergiella tayi Derived from Blood Cultures, Using Whole Genome Sequencing.</title>
        <authorList>
            <person name="Bernier A.-M."/>
            <person name="Burdz T."/>
            <person name="Wiebe D."/>
            <person name="Bernard K."/>
        </authorList>
    </citation>
    <scope>NUCLEOTIDE SEQUENCE [LARGE SCALE GENOMIC DNA]</scope>
    <source>
        <strain evidence="3 5">NML120146</strain>
    </source>
</reference>
<dbReference type="AlphaFoldDB" id="A0A1E3UIW8"/>
<evidence type="ECO:0000313" key="2">
    <source>
        <dbReference type="EMBL" id="ODR52301.1"/>
    </source>
</evidence>
<sequence>MSAPAVLPGPFLKRSLKSSIMETGRITFNFTQSSYAFADIYSKRCSDIFQYLVIIVKQIIFAQKIILAVRFEIVVRYIIINQTGITAIVFLNLIIQPNREIFFLSVKEGKTTVNIVQRIVSFFKKAFFLIKRRFLEAVDRSLMHNMT</sequence>
<feature type="transmembrane region" description="Helical" evidence="1">
    <location>
        <begin position="73"/>
        <end position="95"/>
    </location>
</feature>
<organism evidence="2 4">
    <name type="scientific">Eisenbergiella tayi</name>
    <dbReference type="NCBI Taxonomy" id="1432052"/>
    <lineage>
        <taxon>Bacteria</taxon>
        <taxon>Bacillati</taxon>
        <taxon>Bacillota</taxon>
        <taxon>Clostridia</taxon>
        <taxon>Lachnospirales</taxon>
        <taxon>Lachnospiraceae</taxon>
        <taxon>Eisenbergiella</taxon>
    </lineage>
</organism>
<evidence type="ECO:0000313" key="5">
    <source>
        <dbReference type="Proteomes" id="UP000094869"/>
    </source>
</evidence>
<keyword evidence="1" id="KW-0812">Transmembrane</keyword>
<evidence type="ECO:0000313" key="3">
    <source>
        <dbReference type="EMBL" id="ODR54843.1"/>
    </source>
</evidence>
<evidence type="ECO:0000256" key="1">
    <source>
        <dbReference type="SAM" id="Phobius"/>
    </source>
</evidence>